<comment type="caution">
    <text evidence="1">The sequence shown here is derived from an EMBL/GenBank/DDBJ whole genome shotgun (WGS) entry which is preliminary data.</text>
</comment>
<keyword evidence="2" id="KW-1185">Reference proteome</keyword>
<dbReference type="AlphaFoldDB" id="A0A9W4T6C0"/>
<dbReference type="Proteomes" id="UP001153678">
    <property type="component" value="Unassembled WGS sequence"/>
</dbReference>
<feature type="non-terminal residue" evidence="1">
    <location>
        <position position="1"/>
    </location>
</feature>
<name>A0A9W4T6C0_9GLOM</name>
<dbReference type="EMBL" id="CAMKVN010010499">
    <property type="protein sequence ID" value="CAI2194140.1"/>
    <property type="molecule type" value="Genomic_DNA"/>
</dbReference>
<reference evidence="1" key="1">
    <citation type="submission" date="2022-08" db="EMBL/GenBank/DDBJ databases">
        <authorList>
            <person name="Kallberg Y."/>
            <person name="Tangrot J."/>
            <person name="Rosling A."/>
        </authorList>
    </citation>
    <scope>NUCLEOTIDE SEQUENCE</scope>
    <source>
        <strain evidence="1">Wild A</strain>
    </source>
</reference>
<protein>
    <submittedName>
        <fullName evidence="1">14163_t:CDS:1</fullName>
    </submittedName>
</protein>
<gene>
    <name evidence="1" type="ORF">FWILDA_LOCUS16426</name>
</gene>
<accession>A0A9W4T6C0</accession>
<sequence length="54" mass="6314">RDLAIAAAIKAKLANPYNILHQFTKKKFINKTSGKLENYWELIRIYIGNFKYIA</sequence>
<feature type="non-terminal residue" evidence="1">
    <location>
        <position position="54"/>
    </location>
</feature>
<organism evidence="1 2">
    <name type="scientific">Funneliformis geosporum</name>
    <dbReference type="NCBI Taxonomy" id="1117311"/>
    <lineage>
        <taxon>Eukaryota</taxon>
        <taxon>Fungi</taxon>
        <taxon>Fungi incertae sedis</taxon>
        <taxon>Mucoromycota</taxon>
        <taxon>Glomeromycotina</taxon>
        <taxon>Glomeromycetes</taxon>
        <taxon>Glomerales</taxon>
        <taxon>Glomeraceae</taxon>
        <taxon>Funneliformis</taxon>
    </lineage>
</organism>
<proteinExistence type="predicted"/>
<evidence type="ECO:0000313" key="1">
    <source>
        <dbReference type="EMBL" id="CAI2194140.1"/>
    </source>
</evidence>
<evidence type="ECO:0000313" key="2">
    <source>
        <dbReference type="Proteomes" id="UP001153678"/>
    </source>
</evidence>